<name>A0A1C7M605_GRIFR</name>
<reference evidence="3 4" key="1">
    <citation type="submission" date="2016-03" db="EMBL/GenBank/DDBJ databases">
        <title>Whole genome sequencing of Grifola frondosa 9006-11.</title>
        <authorList>
            <person name="Min B."/>
            <person name="Park H."/>
            <person name="Kim J.-G."/>
            <person name="Cho H."/>
            <person name="Oh Y.-L."/>
            <person name="Kong W.-S."/>
            <person name="Choi I.-G."/>
        </authorList>
    </citation>
    <scope>NUCLEOTIDE SEQUENCE [LARGE SCALE GENOMIC DNA]</scope>
    <source>
        <strain evidence="3 4">9006-11</strain>
    </source>
</reference>
<dbReference type="GO" id="GO:0000172">
    <property type="term" value="C:ribonuclease MRP complex"/>
    <property type="evidence" value="ECO:0007669"/>
    <property type="project" value="TreeGrafter"/>
</dbReference>
<proteinExistence type="inferred from homology"/>
<dbReference type="OrthoDB" id="24745at2759"/>
<dbReference type="GO" id="GO:0005730">
    <property type="term" value="C:nucleolus"/>
    <property type="evidence" value="ECO:0007669"/>
    <property type="project" value="TreeGrafter"/>
</dbReference>
<dbReference type="Proteomes" id="UP000092993">
    <property type="component" value="Unassembled WGS sequence"/>
</dbReference>
<dbReference type="OMA" id="IVRCPRA"/>
<evidence type="ECO:0000256" key="1">
    <source>
        <dbReference type="ARBA" id="ARBA00010800"/>
    </source>
</evidence>
<keyword evidence="2" id="KW-0819">tRNA processing</keyword>
<evidence type="ECO:0000313" key="3">
    <source>
        <dbReference type="EMBL" id="OBZ72395.1"/>
    </source>
</evidence>
<dbReference type="InterPro" id="IPR038085">
    <property type="entry name" value="Rnp2-like_sf"/>
</dbReference>
<dbReference type="Gene3D" id="3.30.70.3250">
    <property type="entry name" value="Ribonuclease P, Pop5 subunit"/>
    <property type="match status" value="1"/>
</dbReference>
<comment type="caution">
    <text evidence="3">The sequence shown here is derived from an EMBL/GenBank/DDBJ whole genome shotgun (WGS) entry which is preliminary data.</text>
</comment>
<sequence>MVRFKVSRQSPVRIGLRSDTRTIHKNRWLLVEFLPCAPPTSSAALATPEMSSKQVWSALKQSILTHFGDTGWGAVAASLTSASLSLSPAPCALTPPAVKYYSPRTNMCIIRVARDQHRIAWAGVTLLSAVDGRRCVPHVVHVSGPSRIWRLYVCVLMGCLCEGTIKQAQIAAIRHNREVVARHRARAKTPGASLMGFPRKGLLTVERPTVAYQDSYEEYLQTSTQEIEALQD</sequence>
<accession>A0A1C7M605</accession>
<dbReference type="EMBL" id="LUGG01000009">
    <property type="protein sequence ID" value="OBZ72395.1"/>
    <property type="molecule type" value="Genomic_DNA"/>
</dbReference>
<comment type="similarity">
    <text evidence="1">Belongs to the eukaryotic/archaeal RNase P protein component 2 family.</text>
</comment>
<organism evidence="3 4">
    <name type="scientific">Grifola frondosa</name>
    <name type="common">Maitake</name>
    <name type="synonym">Polyporus frondosus</name>
    <dbReference type="NCBI Taxonomy" id="5627"/>
    <lineage>
        <taxon>Eukaryota</taxon>
        <taxon>Fungi</taxon>
        <taxon>Dikarya</taxon>
        <taxon>Basidiomycota</taxon>
        <taxon>Agaricomycotina</taxon>
        <taxon>Agaricomycetes</taxon>
        <taxon>Polyporales</taxon>
        <taxon>Grifolaceae</taxon>
        <taxon>Grifola</taxon>
    </lineage>
</organism>
<protein>
    <submittedName>
        <fullName evidence="3">Ribonuclease P/MRP protein subunit POP5</fullName>
    </submittedName>
</protein>
<dbReference type="Pfam" id="PF01900">
    <property type="entry name" value="RNase_P_Rpp14"/>
    <property type="match status" value="1"/>
</dbReference>
<gene>
    <name evidence="3" type="ORF">A0H81_07402</name>
</gene>
<dbReference type="PANTHER" id="PTHR15441">
    <property type="entry name" value="RIBONUCLEASE P PROTEIN SUBUNIT P14"/>
    <property type="match status" value="1"/>
</dbReference>
<dbReference type="AlphaFoldDB" id="A0A1C7M605"/>
<evidence type="ECO:0000256" key="2">
    <source>
        <dbReference type="ARBA" id="ARBA00022694"/>
    </source>
</evidence>
<dbReference type="STRING" id="5627.A0A1C7M605"/>
<dbReference type="GO" id="GO:0033204">
    <property type="term" value="F:ribonuclease P RNA binding"/>
    <property type="evidence" value="ECO:0007669"/>
    <property type="project" value="TreeGrafter"/>
</dbReference>
<dbReference type="SUPFAM" id="SSF160350">
    <property type="entry name" value="Rnp2-like"/>
    <property type="match status" value="1"/>
</dbReference>
<evidence type="ECO:0000313" key="4">
    <source>
        <dbReference type="Proteomes" id="UP000092993"/>
    </source>
</evidence>
<dbReference type="GO" id="GO:0030681">
    <property type="term" value="C:multimeric ribonuclease P complex"/>
    <property type="evidence" value="ECO:0007669"/>
    <property type="project" value="TreeGrafter"/>
</dbReference>
<keyword evidence="4" id="KW-1185">Reference proteome</keyword>
<dbReference type="GO" id="GO:0001682">
    <property type="term" value="P:tRNA 5'-leader removal"/>
    <property type="evidence" value="ECO:0007669"/>
    <property type="project" value="InterPro"/>
</dbReference>
<dbReference type="PANTHER" id="PTHR15441:SF2">
    <property type="entry name" value="RIBONUCLEASE P_MRP PROTEIN SUBUNIT POP5"/>
    <property type="match status" value="1"/>
</dbReference>
<dbReference type="InterPro" id="IPR002759">
    <property type="entry name" value="Pop5/Rpp14/Rnp2-like"/>
</dbReference>